<dbReference type="AlphaFoldDB" id="B0XW94"/>
<dbReference type="HOGENOM" id="CLU_014758_0_0_1"/>
<dbReference type="EMBL" id="DS499595">
    <property type="protein sequence ID" value="EDP54346.1"/>
    <property type="molecule type" value="Genomic_DNA"/>
</dbReference>
<accession>B0XW94</accession>
<organism evidence="2 3">
    <name type="scientific">Aspergillus fumigatus (strain CBS 144.89 / FGSC A1163 / CEA10)</name>
    <name type="common">Neosartorya fumigata</name>
    <dbReference type="NCBI Taxonomy" id="451804"/>
    <lineage>
        <taxon>Eukaryota</taxon>
        <taxon>Fungi</taxon>
        <taxon>Dikarya</taxon>
        <taxon>Ascomycota</taxon>
        <taxon>Pezizomycotina</taxon>
        <taxon>Eurotiomycetes</taxon>
        <taxon>Eurotiomycetidae</taxon>
        <taxon>Eurotiales</taxon>
        <taxon>Aspergillaceae</taxon>
        <taxon>Aspergillus</taxon>
        <taxon>Aspergillus subgen. Fumigati</taxon>
    </lineage>
</organism>
<reference evidence="2 3" key="1">
    <citation type="journal article" date="2008" name="PLoS Genet.">
        <title>Genomic islands in the pathogenic filamentous fungus Aspergillus fumigatus.</title>
        <authorList>
            <person name="Fedorova N.D."/>
            <person name="Khaldi N."/>
            <person name="Joardar V.S."/>
            <person name="Maiti R."/>
            <person name="Amedeo P."/>
            <person name="Anderson M.J."/>
            <person name="Crabtree J."/>
            <person name="Silva J.C."/>
            <person name="Badger J.H."/>
            <person name="Albarraq A."/>
            <person name="Angiuoli S."/>
            <person name="Bussey H."/>
            <person name="Bowyer P."/>
            <person name="Cotty P.J."/>
            <person name="Dyer P.S."/>
            <person name="Egan A."/>
            <person name="Galens K."/>
            <person name="Fraser-Liggett C.M."/>
            <person name="Haas B.J."/>
            <person name="Inman J.M."/>
            <person name="Kent R."/>
            <person name="Lemieux S."/>
            <person name="Malavazi I."/>
            <person name="Orvis J."/>
            <person name="Roemer T."/>
            <person name="Ronning C.M."/>
            <person name="Sundaram J.P."/>
            <person name="Sutton G."/>
            <person name="Turner G."/>
            <person name="Venter J.C."/>
            <person name="White O.R."/>
            <person name="Whitty B.R."/>
            <person name="Youngman P."/>
            <person name="Wolfe K.H."/>
            <person name="Goldman G.H."/>
            <person name="Wortman J.R."/>
            <person name="Jiang B."/>
            <person name="Denning D.W."/>
            <person name="Nierman W.C."/>
        </authorList>
    </citation>
    <scope>NUCLEOTIDE SEQUENCE [LARGE SCALE GENOMIC DNA]</scope>
    <source>
        <strain evidence="3">CBS 144.89 / FGSC A1163 / CEA10</strain>
    </source>
</reference>
<feature type="region of interest" description="Disordered" evidence="1">
    <location>
        <begin position="221"/>
        <end position="290"/>
    </location>
</feature>
<protein>
    <submittedName>
        <fullName evidence="2">Uncharacterized protein</fullName>
    </submittedName>
</protein>
<gene>
    <name evidence="2" type="ORF">AFUB_024020</name>
</gene>
<feature type="region of interest" description="Disordered" evidence="1">
    <location>
        <begin position="41"/>
        <end position="60"/>
    </location>
</feature>
<evidence type="ECO:0000313" key="2">
    <source>
        <dbReference type="EMBL" id="EDP54346.1"/>
    </source>
</evidence>
<dbReference type="PhylomeDB" id="B0XW94"/>
<dbReference type="Proteomes" id="UP000001699">
    <property type="component" value="Unassembled WGS sequence"/>
</dbReference>
<evidence type="ECO:0000313" key="3">
    <source>
        <dbReference type="Proteomes" id="UP000001699"/>
    </source>
</evidence>
<name>B0XW94_ASPFC</name>
<feature type="compositionally biased region" description="Polar residues" evidence="1">
    <location>
        <begin position="423"/>
        <end position="434"/>
    </location>
</feature>
<evidence type="ECO:0000256" key="1">
    <source>
        <dbReference type="SAM" id="MobiDB-lite"/>
    </source>
</evidence>
<dbReference type="OrthoDB" id="5407653at2759"/>
<feature type="compositionally biased region" description="Polar residues" evidence="1">
    <location>
        <begin position="238"/>
        <end position="276"/>
    </location>
</feature>
<proteinExistence type="predicted"/>
<keyword evidence="3" id="KW-1185">Reference proteome</keyword>
<sequence length="580" mass="65791">MMIGWSGGLDSSMNAAMTMVPSMLKTSGCYICMSSNHYRLPTIGSPPEQERPPPPPPTKIDFPVYDLLDVPGDASESSLREIADLLASIRRPQDLSTEKLKAFNLRMETNITADRIVPQGSKLFPPLPWEARVCNETEDGEPILMDNGNPYPAADRFEILKKELLLDNDDAFREVTRLPPKEGRQRVRVANARKFWMGLERMSQWWDSSLDNYFERPAIPEEASNEDKMQTDGEPQPSGIQESTTTPMEVDSPPTTQTVDGTSSDPEEGQQPTVQRYTGRRIGNGQEMPEDVREETVRALAEMAAWPFGCQVTVPMLPPRLTVKKILFPIRQSFQAARSPKDRQLARNGVMEGPVFVAQCRPETSFRGPGDAPGTGVGEVCDLFRELGAMLLAAQERARQGTTEVKAGEGKWWATKPRWGGATQDTQDNSNCEDQSVRDGNDRKRSKYEHPFVASRRPGSGRKLSNAEKWKIVQPGPSLWDKRMRYIQIGKDKDSPFDDIYMLSSINHHVAILHLRIHRRYLDLLTTGESDFTAETDTPDQTWQVLKLRRTKWYDLFDAQERLEVFQGVWTMFHYLLRKQ</sequence>
<feature type="region of interest" description="Disordered" evidence="1">
    <location>
        <begin position="415"/>
        <end position="462"/>
    </location>
</feature>